<reference evidence="1" key="1">
    <citation type="journal article" date="2020" name="Stud. Mycol.">
        <title>101 Dothideomycetes genomes: a test case for predicting lifestyles and emergence of pathogens.</title>
        <authorList>
            <person name="Haridas S."/>
            <person name="Albert R."/>
            <person name="Binder M."/>
            <person name="Bloem J."/>
            <person name="Labutti K."/>
            <person name="Salamov A."/>
            <person name="Andreopoulos B."/>
            <person name="Baker S."/>
            <person name="Barry K."/>
            <person name="Bills G."/>
            <person name="Bluhm B."/>
            <person name="Cannon C."/>
            <person name="Castanera R."/>
            <person name="Culley D."/>
            <person name="Daum C."/>
            <person name="Ezra D."/>
            <person name="Gonzalez J."/>
            <person name="Henrissat B."/>
            <person name="Kuo A."/>
            <person name="Liang C."/>
            <person name="Lipzen A."/>
            <person name="Lutzoni F."/>
            <person name="Magnuson J."/>
            <person name="Mondo S."/>
            <person name="Nolan M."/>
            <person name="Ohm R."/>
            <person name="Pangilinan J."/>
            <person name="Park H.-J."/>
            <person name="Ramirez L."/>
            <person name="Alfaro M."/>
            <person name="Sun H."/>
            <person name="Tritt A."/>
            <person name="Yoshinaga Y."/>
            <person name="Zwiers L.-H."/>
            <person name="Turgeon B."/>
            <person name="Goodwin S."/>
            <person name="Spatafora J."/>
            <person name="Crous P."/>
            <person name="Grigoriev I."/>
        </authorList>
    </citation>
    <scope>NUCLEOTIDE SEQUENCE</scope>
    <source>
        <strain evidence="1">ATCC 200398</strain>
    </source>
</reference>
<gene>
    <name evidence="1" type="ORF">BDR25DRAFT_315605</name>
</gene>
<accession>A0ACB6QRK3</accession>
<organism evidence="1 2">
    <name type="scientific">Lindgomyces ingoldianus</name>
    <dbReference type="NCBI Taxonomy" id="673940"/>
    <lineage>
        <taxon>Eukaryota</taxon>
        <taxon>Fungi</taxon>
        <taxon>Dikarya</taxon>
        <taxon>Ascomycota</taxon>
        <taxon>Pezizomycotina</taxon>
        <taxon>Dothideomycetes</taxon>
        <taxon>Pleosporomycetidae</taxon>
        <taxon>Pleosporales</taxon>
        <taxon>Lindgomycetaceae</taxon>
        <taxon>Lindgomyces</taxon>
    </lineage>
</organism>
<dbReference type="Proteomes" id="UP000799755">
    <property type="component" value="Unassembled WGS sequence"/>
</dbReference>
<dbReference type="EMBL" id="MU003513">
    <property type="protein sequence ID" value="KAF2469150.1"/>
    <property type="molecule type" value="Genomic_DNA"/>
</dbReference>
<evidence type="ECO:0000313" key="2">
    <source>
        <dbReference type="Proteomes" id="UP000799755"/>
    </source>
</evidence>
<name>A0ACB6QRK3_9PLEO</name>
<proteinExistence type="predicted"/>
<evidence type="ECO:0000313" key="1">
    <source>
        <dbReference type="EMBL" id="KAF2469150.1"/>
    </source>
</evidence>
<sequence>MEDLSTPYPSTWPPVSKGTESKQHPSPGHNAAMRALIAPWARTRPPPPGCQAVMASSWSRFSPGDSRSKPVDEMKTSVLWAPRGTTPGYNPPIAEWFDYLGVEKPDQVPCGRPDNQRNCRRSPRRSRSNSRSSWSTESSVSSLGLEPEPIAFKKVAVKVAARASLLTESFKSTPAAGAGLQRSVSPAVVLRGGFREETLSASMLPLAFDPDSDEDE</sequence>
<keyword evidence="2" id="KW-1185">Reference proteome</keyword>
<comment type="caution">
    <text evidence="1">The sequence shown here is derived from an EMBL/GenBank/DDBJ whole genome shotgun (WGS) entry which is preliminary data.</text>
</comment>
<protein>
    <submittedName>
        <fullName evidence="1">Uncharacterized protein</fullName>
    </submittedName>
</protein>